<evidence type="ECO:0000256" key="2">
    <source>
        <dbReference type="SAM" id="Phobius"/>
    </source>
</evidence>
<reference evidence="3 4" key="1">
    <citation type="journal article" date="2009" name="Nature">
        <title>The Sorghum bicolor genome and the diversification of grasses.</title>
        <authorList>
            <person name="Paterson A.H."/>
            <person name="Bowers J.E."/>
            <person name="Bruggmann R."/>
            <person name="Dubchak I."/>
            <person name="Grimwood J."/>
            <person name="Gundlach H."/>
            <person name="Haberer G."/>
            <person name="Hellsten U."/>
            <person name="Mitros T."/>
            <person name="Poliakov A."/>
            <person name="Schmutz J."/>
            <person name="Spannagl M."/>
            <person name="Tang H."/>
            <person name="Wang X."/>
            <person name="Wicker T."/>
            <person name="Bharti A.K."/>
            <person name="Chapman J."/>
            <person name="Feltus F.A."/>
            <person name="Gowik U."/>
            <person name="Grigoriev I.V."/>
            <person name="Lyons E."/>
            <person name="Maher C.A."/>
            <person name="Martis M."/>
            <person name="Narechania A."/>
            <person name="Otillar R.P."/>
            <person name="Penning B.W."/>
            <person name="Salamov A.A."/>
            <person name="Wang Y."/>
            <person name="Zhang L."/>
            <person name="Carpita N.C."/>
            <person name="Freeling M."/>
            <person name="Gingle A.R."/>
            <person name="Hash C.T."/>
            <person name="Keller B."/>
            <person name="Klein P."/>
            <person name="Kresovich S."/>
            <person name="McCann M.C."/>
            <person name="Ming R."/>
            <person name="Peterson D.G."/>
            <person name="Mehboob-ur-Rahman"/>
            <person name="Ware D."/>
            <person name="Westhoff P."/>
            <person name="Mayer K.F."/>
            <person name="Messing J."/>
            <person name="Rokhsar D.S."/>
        </authorList>
    </citation>
    <scope>NUCLEOTIDE SEQUENCE [LARGE SCALE GENOMIC DNA]</scope>
    <source>
        <strain evidence="4">cv. BTx623</strain>
    </source>
</reference>
<dbReference type="PANTHER" id="PTHR24093:SF436">
    <property type="entry name" value="CALCIUM-TRANSPORTING ATPASE"/>
    <property type="match status" value="1"/>
</dbReference>
<organism evidence="3 4">
    <name type="scientific">Sorghum bicolor</name>
    <name type="common">Sorghum</name>
    <name type="synonym">Sorghum vulgare</name>
    <dbReference type="NCBI Taxonomy" id="4558"/>
    <lineage>
        <taxon>Eukaryota</taxon>
        <taxon>Viridiplantae</taxon>
        <taxon>Streptophyta</taxon>
        <taxon>Embryophyta</taxon>
        <taxon>Tracheophyta</taxon>
        <taxon>Spermatophyta</taxon>
        <taxon>Magnoliopsida</taxon>
        <taxon>Liliopsida</taxon>
        <taxon>Poales</taxon>
        <taxon>Poaceae</taxon>
        <taxon>PACMAD clade</taxon>
        <taxon>Panicoideae</taxon>
        <taxon>Andropogonodae</taxon>
        <taxon>Andropogoneae</taxon>
        <taxon>Sorghinae</taxon>
        <taxon>Sorghum</taxon>
    </lineage>
</organism>
<keyword evidence="1" id="KW-0460">Magnesium</keyword>
<feature type="transmembrane region" description="Helical" evidence="2">
    <location>
        <begin position="96"/>
        <end position="116"/>
    </location>
</feature>
<keyword evidence="2" id="KW-0812">Transmembrane</keyword>
<dbReference type="GO" id="GO:0000166">
    <property type="term" value="F:nucleotide binding"/>
    <property type="evidence" value="ECO:0007669"/>
    <property type="project" value="InterPro"/>
</dbReference>
<reference evidence="4" key="2">
    <citation type="journal article" date="2018" name="Plant J.">
        <title>The Sorghum bicolor reference genome: improved assembly, gene annotations, a transcriptome atlas, and signatures of genome organization.</title>
        <authorList>
            <person name="McCormick R.F."/>
            <person name="Truong S.K."/>
            <person name="Sreedasyam A."/>
            <person name="Jenkins J."/>
            <person name="Shu S."/>
            <person name="Sims D."/>
            <person name="Kennedy M."/>
            <person name="Amirebrahimi M."/>
            <person name="Weers B.D."/>
            <person name="McKinley B."/>
            <person name="Mattison A."/>
            <person name="Morishige D.T."/>
            <person name="Grimwood J."/>
            <person name="Schmutz J."/>
            <person name="Mullet J.E."/>
        </authorList>
    </citation>
    <scope>NUCLEOTIDE SEQUENCE [LARGE SCALE GENOMIC DNA]</scope>
    <source>
        <strain evidence="4">cv. BTx623</strain>
    </source>
</reference>
<evidence type="ECO:0000313" key="3">
    <source>
        <dbReference type="EMBL" id="KXG38760.1"/>
    </source>
</evidence>
<dbReference type="InParanoid" id="A0A1B6QLG0"/>
<name>A0A1B6QLG0_SORBI</name>
<accession>A0A1B6QLG0</accession>
<evidence type="ECO:0000256" key="1">
    <source>
        <dbReference type="ARBA" id="ARBA00022842"/>
    </source>
</evidence>
<sequence length="124" mass="13908">MDFKDVRSKSSVLHVLPFSSEKKRGGVVLKVSDTEVHIHWKGAAEVLLASCRSWLSTDGSVQPMNSIKTLGDAILVAFVASWELFTPRWRRVTGRVTGYVVLLLCRTFDVCFATMLDVSCWMLD</sequence>
<dbReference type="AlphaFoldDB" id="A0A1B6QLG0"/>
<dbReference type="InterPro" id="IPR023299">
    <property type="entry name" value="ATPase_P-typ_cyto_dom_N"/>
</dbReference>
<dbReference type="Pfam" id="PF13246">
    <property type="entry name" value="Cation_ATPase"/>
    <property type="match status" value="1"/>
</dbReference>
<keyword evidence="4" id="KW-1185">Reference proteome</keyword>
<dbReference type="STRING" id="4558.A0A1B6QLG0"/>
<protein>
    <submittedName>
        <fullName evidence="3">Uncharacterized protein</fullName>
    </submittedName>
</protein>
<dbReference type="Proteomes" id="UP000000768">
    <property type="component" value="Chromosome 1"/>
</dbReference>
<gene>
    <name evidence="3" type="ORF">SORBI_3001G275900</name>
</gene>
<evidence type="ECO:0000313" key="4">
    <source>
        <dbReference type="Proteomes" id="UP000000768"/>
    </source>
</evidence>
<dbReference type="PANTHER" id="PTHR24093">
    <property type="entry name" value="CATION TRANSPORTING ATPASE"/>
    <property type="match status" value="1"/>
</dbReference>
<dbReference type="SUPFAM" id="SSF81660">
    <property type="entry name" value="Metal cation-transporting ATPase, ATP-binding domain N"/>
    <property type="match status" value="1"/>
</dbReference>
<dbReference type="Gene3D" id="3.40.1110.10">
    <property type="entry name" value="Calcium-transporting ATPase, cytoplasmic domain N"/>
    <property type="match status" value="1"/>
</dbReference>
<dbReference type="Gramene" id="KXG38760">
    <property type="protein sequence ID" value="KXG38760"/>
    <property type="gene ID" value="SORBI_3001G275900"/>
</dbReference>
<keyword evidence="2" id="KW-0472">Membrane</keyword>
<keyword evidence="2" id="KW-1133">Transmembrane helix</keyword>
<proteinExistence type="predicted"/>
<dbReference type="EMBL" id="CM000760">
    <property type="protein sequence ID" value="KXG38760.1"/>
    <property type="molecule type" value="Genomic_DNA"/>
</dbReference>